<protein>
    <submittedName>
        <fullName evidence="1">Uncharacterized protein</fullName>
    </submittedName>
</protein>
<keyword evidence="2" id="KW-1185">Reference proteome</keyword>
<dbReference type="RefSeq" id="WP_389222493.1">
    <property type="nucleotide sequence ID" value="NZ_JBIACJ010000012.1"/>
</dbReference>
<proteinExistence type="predicted"/>
<accession>A0ABW6K5N5</accession>
<dbReference type="EMBL" id="JBIACJ010000012">
    <property type="protein sequence ID" value="MFE8698265.1"/>
    <property type="molecule type" value="Genomic_DNA"/>
</dbReference>
<comment type="caution">
    <text evidence="1">The sequence shown here is derived from an EMBL/GenBank/DDBJ whole genome shotgun (WGS) entry which is preliminary data.</text>
</comment>
<gene>
    <name evidence="1" type="ORF">ACFYKT_18235</name>
</gene>
<sequence>MKIEIGESLMLSWLRHVKKCQSVQLNWKPSINHWELSNEREIELIMQTVNAHYEERYSFNVFKNNKSYMQLLQQGELDALGLHIQNGVIKDIYGVDVAFHEAGLNYGSKIETLERVIKKIVRTAMLLFGYFNMRKGTIIFASPKINNAVYEPLQSSVKELEGLFKSMELDFEIELLANVNFKSQVLDPVLQLSSSVADTSELFLRSIQMYNMFLASETTSLSENHNIVKPNTKEFTNGSNEIPIAVFVRDTFTKLISQNKLSKEKIYHLCDTRYSKETFMLPYPLLKKVMDGTGVSAQRKINGRDRYYANPIKIHEEKYLLCNHWVEKSRQPYKLWIDKLN</sequence>
<name>A0ABW6K5N5_9BACI</name>
<dbReference type="Proteomes" id="UP001601058">
    <property type="component" value="Unassembled WGS sequence"/>
</dbReference>
<reference evidence="1 2" key="1">
    <citation type="submission" date="2024-08" db="EMBL/GenBank/DDBJ databases">
        <title>Two novel Cytobacillus novel species.</title>
        <authorList>
            <person name="Liu G."/>
        </authorList>
    </citation>
    <scope>NUCLEOTIDE SEQUENCE [LARGE SCALE GENOMIC DNA]</scope>
    <source>
        <strain evidence="1 2">FJAT-53684</strain>
    </source>
</reference>
<organism evidence="1 2">
    <name type="scientific">Cytobacillus mangrovibacter</name>
    <dbReference type="NCBI Taxonomy" id="3299024"/>
    <lineage>
        <taxon>Bacteria</taxon>
        <taxon>Bacillati</taxon>
        <taxon>Bacillota</taxon>
        <taxon>Bacilli</taxon>
        <taxon>Bacillales</taxon>
        <taxon>Bacillaceae</taxon>
        <taxon>Cytobacillus</taxon>
    </lineage>
</organism>
<evidence type="ECO:0000313" key="2">
    <source>
        <dbReference type="Proteomes" id="UP001601058"/>
    </source>
</evidence>
<evidence type="ECO:0000313" key="1">
    <source>
        <dbReference type="EMBL" id="MFE8698265.1"/>
    </source>
</evidence>